<evidence type="ECO:0000313" key="4">
    <source>
        <dbReference type="Proteomes" id="UP000641803"/>
    </source>
</evidence>
<dbReference type="InterPro" id="IPR028051">
    <property type="entry name" value="CheX-like_dom"/>
</dbReference>
<dbReference type="RefSeq" id="WP_191796697.1">
    <property type="nucleotide sequence ID" value="NZ_JACSQQ010000022.1"/>
</dbReference>
<organism evidence="3 4">
    <name type="scientific">Oerskovia rustica</name>
    <dbReference type="NCBI Taxonomy" id="2762237"/>
    <lineage>
        <taxon>Bacteria</taxon>
        <taxon>Bacillati</taxon>
        <taxon>Actinomycetota</taxon>
        <taxon>Actinomycetes</taxon>
        <taxon>Micrococcales</taxon>
        <taxon>Cellulomonadaceae</taxon>
        <taxon>Oerskovia</taxon>
    </lineage>
</organism>
<keyword evidence="4" id="KW-1185">Reference proteome</keyword>
<evidence type="ECO:0000256" key="1">
    <source>
        <dbReference type="ARBA" id="ARBA00022500"/>
    </source>
</evidence>
<accession>A0ABR8RVJ2</accession>
<dbReference type="Gene3D" id="3.40.1550.10">
    <property type="entry name" value="CheC-like"/>
    <property type="match status" value="1"/>
</dbReference>
<evidence type="ECO:0000313" key="3">
    <source>
        <dbReference type="EMBL" id="MBD7951412.1"/>
    </source>
</evidence>
<dbReference type="Pfam" id="PF13690">
    <property type="entry name" value="CheX"/>
    <property type="match status" value="1"/>
</dbReference>
<feature type="domain" description="Chemotaxis phosphatase CheX-like" evidence="2">
    <location>
        <begin position="46"/>
        <end position="129"/>
    </location>
</feature>
<dbReference type="EMBL" id="JACSQQ010000022">
    <property type="protein sequence ID" value="MBD7951412.1"/>
    <property type="molecule type" value="Genomic_DNA"/>
</dbReference>
<dbReference type="SUPFAM" id="SSF103039">
    <property type="entry name" value="CheC-like"/>
    <property type="match status" value="1"/>
</dbReference>
<comment type="caution">
    <text evidence="3">The sequence shown here is derived from an EMBL/GenBank/DDBJ whole genome shotgun (WGS) entry which is preliminary data.</text>
</comment>
<protein>
    <submittedName>
        <fullName evidence="3">Chemotaxis protein CheX</fullName>
    </submittedName>
</protein>
<dbReference type="Proteomes" id="UP000641803">
    <property type="component" value="Unassembled WGS sequence"/>
</dbReference>
<sequence>MTDTTSTLAQSVVPMAQDLFTAMVDGEPGLLLPMEALEEPITDPLYAWVDIVGPAVSRTLVVTARETADRLARSLLLKEDDEPVTLEDVQDALGEVANVVGGNLKAMMPEGSSLTLPVVEHAEPSASRPADHEQALLWWGGPILIQLWTSTNGEDL</sequence>
<proteinExistence type="predicted"/>
<keyword evidence="1" id="KW-0145">Chemotaxis</keyword>
<dbReference type="InterPro" id="IPR028976">
    <property type="entry name" value="CheC-like_sf"/>
</dbReference>
<reference evidence="3 4" key="1">
    <citation type="submission" date="2020-08" db="EMBL/GenBank/DDBJ databases">
        <title>A Genomic Blueprint of the Chicken Gut Microbiome.</title>
        <authorList>
            <person name="Gilroy R."/>
            <person name="Ravi A."/>
            <person name="Getino M."/>
            <person name="Pursley I."/>
            <person name="Horton D.L."/>
            <person name="Alikhan N.-F."/>
            <person name="Baker D."/>
            <person name="Gharbi K."/>
            <person name="Hall N."/>
            <person name="Watson M."/>
            <person name="Adriaenssens E.M."/>
            <person name="Foster-Nyarko E."/>
            <person name="Jarju S."/>
            <person name="Secka A."/>
            <person name="Antonio M."/>
            <person name="Oren A."/>
            <person name="Chaudhuri R."/>
            <person name="La Ragione R.M."/>
            <person name="Hildebrand F."/>
            <person name="Pallen M.J."/>
        </authorList>
    </citation>
    <scope>NUCLEOTIDE SEQUENCE [LARGE SCALE GENOMIC DNA]</scope>
    <source>
        <strain evidence="3 4">Sa4CUA1</strain>
    </source>
</reference>
<evidence type="ECO:0000259" key="2">
    <source>
        <dbReference type="Pfam" id="PF13690"/>
    </source>
</evidence>
<name>A0ABR8RVJ2_9CELL</name>
<gene>
    <name evidence="3" type="ORF">H9652_13495</name>
</gene>